<protein>
    <submittedName>
        <fullName evidence="1">Uncharacterized protein</fullName>
    </submittedName>
</protein>
<dbReference type="Proteomes" id="UP001060215">
    <property type="component" value="Chromosome 13"/>
</dbReference>
<organism evidence="1 2">
    <name type="scientific">Camellia lanceoleosa</name>
    <dbReference type="NCBI Taxonomy" id="1840588"/>
    <lineage>
        <taxon>Eukaryota</taxon>
        <taxon>Viridiplantae</taxon>
        <taxon>Streptophyta</taxon>
        <taxon>Embryophyta</taxon>
        <taxon>Tracheophyta</taxon>
        <taxon>Spermatophyta</taxon>
        <taxon>Magnoliopsida</taxon>
        <taxon>eudicotyledons</taxon>
        <taxon>Gunneridae</taxon>
        <taxon>Pentapetalae</taxon>
        <taxon>asterids</taxon>
        <taxon>Ericales</taxon>
        <taxon>Theaceae</taxon>
        <taxon>Camellia</taxon>
    </lineage>
</organism>
<dbReference type="EMBL" id="CM045770">
    <property type="protein sequence ID" value="KAI7992259.1"/>
    <property type="molecule type" value="Genomic_DNA"/>
</dbReference>
<name>A0ACC0FUA4_9ERIC</name>
<reference evidence="1 2" key="1">
    <citation type="journal article" date="2022" name="Plant J.">
        <title>Chromosome-level genome of Camellia lanceoleosa provides a valuable resource for understanding genome evolution and self-incompatibility.</title>
        <authorList>
            <person name="Gong W."/>
            <person name="Xiao S."/>
            <person name="Wang L."/>
            <person name="Liao Z."/>
            <person name="Chang Y."/>
            <person name="Mo W."/>
            <person name="Hu G."/>
            <person name="Li W."/>
            <person name="Zhao G."/>
            <person name="Zhu H."/>
            <person name="Hu X."/>
            <person name="Ji K."/>
            <person name="Xiang X."/>
            <person name="Song Q."/>
            <person name="Yuan D."/>
            <person name="Jin S."/>
            <person name="Zhang L."/>
        </authorList>
    </citation>
    <scope>NUCLEOTIDE SEQUENCE [LARGE SCALE GENOMIC DNA]</scope>
    <source>
        <strain evidence="1">SQ_2022a</strain>
    </source>
</reference>
<evidence type="ECO:0000313" key="2">
    <source>
        <dbReference type="Proteomes" id="UP001060215"/>
    </source>
</evidence>
<evidence type="ECO:0000313" key="1">
    <source>
        <dbReference type="EMBL" id="KAI7992259.1"/>
    </source>
</evidence>
<comment type="caution">
    <text evidence="1">The sequence shown here is derived from an EMBL/GenBank/DDBJ whole genome shotgun (WGS) entry which is preliminary data.</text>
</comment>
<sequence length="180" mass="20530">MASADGETVLFKSVFTDKYVRPLVEYARPTELTKGRLSADGKGDPKMYLERASTGSGLYHIKSHETNKYWQLKSANNLWIVAQADAPNENNSWECTLFEIETSFQPRPQDDDMPHKIEQQQSLRSKVLPFCILPKAEETTPHPIYSAEYLKQNSPTRAGQINSEYLNSEPHNTPHTRMKS</sequence>
<gene>
    <name evidence="1" type="ORF">LOK49_LG12G00698</name>
</gene>
<keyword evidence="2" id="KW-1185">Reference proteome</keyword>
<proteinExistence type="predicted"/>
<accession>A0ACC0FUA4</accession>